<name>A0A1I2LEP1_9ACTN</name>
<proteinExistence type="inferred from homology"/>
<reference evidence="3" key="1">
    <citation type="submission" date="2016-10" db="EMBL/GenBank/DDBJ databases">
        <authorList>
            <person name="Varghese N."/>
            <person name="Submissions S."/>
        </authorList>
    </citation>
    <scope>NUCLEOTIDE SEQUENCE [LARGE SCALE GENOMIC DNA]</scope>
    <source>
        <strain evidence="3">CGMCC 4.3510</strain>
    </source>
</reference>
<comment type="similarity">
    <text evidence="1">Belongs to the MT-A70-like family.</text>
</comment>
<dbReference type="EMBL" id="FONG01000028">
    <property type="protein sequence ID" value="SFF77745.1"/>
    <property type="molecule type" value="Genomic_DNA"/>
</dbReference>
<organism evidence="2 3">
    <name type="scientific">Actinacidiphila alni</name>
    <dbReference type="NCBI Taxonomy" id="380248"/>
    <lineage>
        <taxon>Bacteria</taxon>
        <taxon>Bacillati</taxon>
        <taxon>Actinomycetota</taxon>
        <taxon>Actinomycetes</taxon>
        <taxon>Kitasatosporales</taxon>
        <taxon>Streptomycetaceae</taxon>
        <taxon>Actinacidiphila</taxon>
    </lineage>
</organism>
<dbReference type="AlphaFoldDB" id="A0A1I2LEP1"/>
<dbReference type="PROSITE" id="PS51143">
    <property type="entry name" value="MT_A70"/>
    <property type="match status" value="1"/>
</dbReference>
<evidence type="ECO:0000313" key="2">
    <source>
        <dbReference type="EMBL" id="SFF77745.1"/>
    </source>
</evidence>
<evidence type="ECO:0000256" key="1">
    <source>
        <dbReference type="PROSITE-ProRule" id="PRU00489"/>
    </source>
</evidence>
<sequence>MDADSTTSIYDQLIAERGDVPAAVRKAAETIQRELDRDLEAFSRTAPADGWFR</sequence>
<protein>
    <submittedName>
        <fullName evidence="2">Uncharacterized protein</fullName>
    </submittedName>
</protein>
<gene>
    <name evidence="2" type="ORF">SAMN05216251_12869</name>
</gene>
<accession>A0A1I2LEP1</accession>
<dbReference type="InterPro" id="IPR007757">
    <property type="entry name" value="MT-A70-like"/>
</dbReference>
<dbReference type="RefSeq" id="WP_177246722.1">
    <property type="nucleotide sequence ID" value="NZ_FONG01000028.1"/>
</dbReference>
<keyword evidence="3" id="KW-1185">Reference proteome</keyword>
<dbReference type="Proteomes" id="UP000199323">
    <property type="component" value="Unassembled WGS sequence"/>
</dbReference>
<evidence type="ECO:0000313" key="3">
    <source>
        <dbReference type="Proteomes" id="UP000199323"/>
    </source>
</evidence>